<keyword evidence="2" id="KW-1185">Reference proteome</keyword>
<dbReference type="EMBL" id="SOCP01000023">
    <property type="protein sequence ID" value="TDV40388.1"/>
    <property type="molecule type" value="Genomic_DNA"/>
</dbReference>
<gene>
    <name evidence="1" type="ORF">CLV71_12398</name>
</gene>
<sequence length="92" mass="9509">MSWDDFTACAGQDGQILYEAGEDAVTQFKEIWDNLPDTIKNMIIAAAEWGGALLTRALAAAGVAAAEAIAAAAAGAGLGTLIAIIYDCYDKL</sequence>
<name>A0A4R7UUL7_9PSEU</name>
<accession>A0A4R7UUL7</accession>
<evidence type="ECO:0000313" key="2">
    <source>
        <dbReference type="Proteomes" id="UP000294927"/>
    </source>
</evidence>
<dbReference type="Proteomes" id="UP000294927">
    <property type="component" value="Unassembled WGS sequence"/>
</dbReference>
<dbReference type="RefSeq" id="WP_133908335.1">
    <property type="nucleotide sequence ID" value="NZ_SOCP01000023.1"/>
</dbReference>
<evidence type="ECO:0000313" key="1">
    <source>
        <dbReference type="EMBL" id="TDV40388.1"/>
    </source>
</evidence>
<protein>
    <submittedName>
        <fullName evidence="1">Uncharacterized protein</fullName>
    </submittedName>
</protein>
<comment type="caution">
    <text evidence="1">The sequence shown here is derived from an EMBL/GenBank/DDBJ whole genome shotgun (WGS) entry which is preliminary data.</text>
</comment>
<reference evidence="1 2" key="1">
    <citation type="submission" date="2019-03" db="EMBL/GenBank/DDBJ databases">
        <title>Genomic Encyclopedia of Archaeal and Bacterial Type Strains, Phase II (KMG-II): from individual species to whole genera.</title>
        <authorList>
            <person name="Goeker M."/>
        </authorList>
    </citation>
    <scope>NUCLEOTIDE SEQUENCE [LARGE SCALE GENOMIC DNA]</scope>
    <source>
        <strain evidence="1 2">DSM 45499</strain>
    </source>
</reference>
<proteinExistence type="predicted"/>
<organism evidence="1 2">
    <name type="scientific">Actinophytocola oryzae</name>
    <dbReference type="NCBI Taxonomy" id="502181"/>
    <lineage>
        <taxon>Bacteria</taxon>
        <taxon>Bacillati</taxon>
        <taxon>Actinomycetota</taxon>
        <taxon>Actinomycetes</taxon>
        <taxon>Pseudonocardiales</taxon>
        <taxon>Pseudonocardiaceae</taxon>
    </lineage>
</organism>
<dbReference type="AlphaFoldDB" id="A0A4R7UUL7"/>